<gene>
    <name evidence="2" type="ORF">VSS37_19990</name>
</gene>
<feature type="transmembrane region" description="Helical" evidence="1">
    <location>
        <begin position="36"/>
        <end position="56"/>
    </location>
</feature>
<proteinExistence type="predicted"/>
<protein>
    <recommendedName>
        <fullName evidence="4">Translation initiation factor 2</fullName>
    </recommendedName>
</protein>
<dbReference type="EMBL" id="JAYMYJ010000152">
    <property type="protein sequence ID" value="MEB4593269.1"/>
    <property type="molecule type" value="Genomic_DNA"/>
</dbReference>
<sequence length="172" mass="19045">MEPDKLNKILASVQELEKRVVQGGLTIAQERAKANAVIRVVLVLLACLALLNLHFMHVMTQEFRTMIKDMVSMHEYFGRVAERMHDMTGYVANMEEDIKLMPVINEQMTGMNRDVSGMQASLAGMTANVTAMDQHVGSINQGVGSMAQHFRTLNTNVGNIQQNVNQMSAVGP</sequence>
<keyword evidence="1" id="KW-0812">Transmembrane</keyword>
<dbReference type="Gene3D" id="1.20.5.340">
    <property type="match status" value="1"/>
</dbReference>
<dbReference type="RefSeq" id="WP_324698065.1">
    <property type="nucleotide sequence ID" value="NZ_JAYMYJ010000152.1"/>
</dbReference>
<name>A0ABU6D4N3_9GAMM</name>
<keyword evidence="3" id="KW-1185">Reference proteome</keyword>
<comment type="caution">
    <text evidence="2">The sequence shown here is derived from an EMBL/GenBank/DDBJ whole genome shotgun (WGS) entry which is preliminary data.</text>
</comment>
<dbReference type="SUPFAM" id="SSF58104">
    <property type="entry name" value="Methyl-accepting chemotaxis protein (MCP) signaling domain"/>
    <property type="match status" value="1"/>
</dbReference>
<evidence type="ECO:0000313" key="2">
    <source>
        <dbReference type="EMBL" id="MEB4593269.1"/>
    </source>
</evidence>
<reference evidence="3" key="1">
    <citation type="submission" date="2023-07" db="EMBL/GenBank/DDBJ databases">
        <title>The carbon used by Thiothrix.</title>
        <authorList>
            <person name="Chen L."/>
        </authorList>
    </citation>
    <scope>NUCLEOTIDE SEQUENCE [LARGE SCALE GENOMIC DNA]</scope>
</reference>
<accession>A0ABU6D4N3</accession>
<keyword evidence="1" id="KW-0472">Membrane</keyword>
<organism evidence="2 3">
    <name type="scientific">Candidatus Thiothrix phosphatis</name>
    <dbReference type="NCBI Taxonomy" id="3112415"/>
    <lineage>
        <taxon>Bacteria</taxon>
        <taxon>Pseudomonadati</taxon>
        <taxon>Pseudomonadota</taxon>
        <taxon>Gammaproteobacteria</taxon>
        <taxon>Thiotrichales</taxon>
        <taxon>Thiotrichaceae</taxon>
        <taxon>Thiothrix</taxon>
    </lineage>
</organism>
<evidence type="ECO:0000313" key="3">
    <source>
        <dbReference type="Proteomes" id="UP001308005"/>
    </source>
</evidence>
<evidence type="ECO:0000256" key="1">
    <source>
        <dbReference type="SAM" id="Phobius"/>
    </source>
</evidence>
<keyword evidence="1" id="KW-1133">Transmembrane helix</keyword>
<dbReference type="Proteomes" id="UP001308005">
    <property type="component" value="Unassembled WGS sequence"/>
</dbReference>
<evidence type="ECO:0008006" key="4">
    <source>
        <dbReference type="Google" id="ProtNLM"/>
    </source>
</evidence>